<keyword evidence="5" id="KW-0479">Metal-binding</keyword>
<dbReference type="PANTHER" id="PTHR11851">
    <property type="entry name" value="METALLOPROTEASE"/>
    <property type="match status" value="1"/>
</dbReference>
<evidence type="ECO:0000256" key="3">
    <source>
        <dbReference type="ARBA" id="ARBA00012299"/>
    </source>
</evidence>
<dbReference type="GO" id="GO:0005739">
    <property type="term" value="C:mitochondrion"/>
    <property type="evidence" value="ECO:0007669"/>
    <property type="project" value="TreeGrafter"/>
</dbReference>
<keyword evidence="6" id="KW-0378">Hydrolase</keyword>
<accession>A0A507DII8</accession>
<dbReference type="GO" id="GO:0004222">
    <property type="term" value="F:metalloendopeptidase activity"/>
    <property type="evidence" value="ECO:0007669"/>
    <property type="project" value="UniProtKB-EC"/>
</dbReference>
<dbReference type="Gene3D" id="3.30.830.10">
    <property type="entry name" value="Metalloenzyme, LuxS/M16 peptidase-like"/>
    <property type="match status" value="1"/>
</dbReference>
<keyword evidence="7" id="KW-0862">Zinc</keyword>
<evidence type="ECO:0000256" key="10">
    <source>
        <dbReference type="SAM" id="MobiDB-lite"/>
    </source>
</evidence>
<feature type="compositionally biased region" description="Basic residues" evidence="10">
    <location>
        <begin position="33"/>
        <end position="44"/>
    </location>
</feature>
<feature type="region of interest" description="Disordered" evidence="10">
    <location>
        <begin position="13"/>
        <end position="59"/>
    </location>
</feature>
<evidence type="ECO:0000313" key="12">
    <source>
        <dbReference type="EMBL" id="TPX50708.1"/>
    </source>
</evidence>
<evidence type="ECO:0000256" key="7">
    <source>
        <dbReference type="ARBA" id="ARBA00022833"/>
    </source>
</evidence>
<dbReference type="GO" id="GO:0006627">
    <property type="term" value="P:protein processing involved in protein targeting to mitochondrion"/>
    <property type="evidence" value="ECO:0007669"/>
    <property type="project" value="TreeGrafter"/>
</dbReference>
<comment type="catalytic activity">
    <reaction evidence="1">
        <text>Release of N-terminal transit peptides from precursor proteins imported into the mitochondrion, typically with Arg in position P2.</text>
        <dbReference type="EC" id="3.4.24.64"/>
    </reaction>
</comment>
<dbReference type="Pfam" id="PF00675">
    <property type="entry name" value="Peptidase_M16"/>
    <property type="match status" value="1"/>
</dbReference>
<dbReference type="InterPro" id="IPR011249">
    <property type="entry name" value="Metalloenz_LuxS/M16"/>
</dbReference>
<keyword evidence="8" id="KW-0482">Metalloprotease</keyword>
<dbReference type="EMBL" id="QEAM01000014">
    <property type="protein sequence ID" value="TPX50708.1"/>
    <property type="molecule type" value="Genomic_DNA"/>
</dbReference>
<organism evidence="12 13">
    <name type="scientific">Synchytrium endobioticum</name>
    <dbReference type="NCBI Taxonomy" id="286115"/>
    <lineage>
        <taxon>Eukaryota</taxon>
        <taxon>Fungi</taxon>
        <taxon>Fungi incertae sedis</taxon>
        <taxon>Chytridiomycota</taxon>
        <taxon>Chytridiomycota incertae sedis</taxon>
        <taxon>Chytridiomycetes</taxon>
        <taxon>Synchytriales</taxon>
        <taxon>Synchytriaceae</taxon>
        <taxon>Synchytrium</taxon>
    </lineage>
</organism>
<sequence>MFYPNFAPEKARYLKGKNPASADSDDNPYQHMKAYHPCKPRHHLNPSAAQIAPNPSTSTLSYTYPESLRNVPETEVTKLSNGFMITTESNPNYQTATVGVWIDAGSRSETDKTNGTAHFLEHMAFKVSVQ</sequence>
<gene>
    <name evidence="12" type="ORF">SeLEV6574_g00730</name>
</gene>
<evidence type="ECO:0000256" key="5">
    <source>
        <dbReference type="ARBA" id="ARBA00022723"/>
    </source>
</evidence>
<dbReference type="OrthoDB" id="277191at2759"/>
<evidence type="ECO:0000313" key="13">
    <source>
        <dbReference type="Proteomes" id="UP000320475"/>
    </source>
</evidence>
<comment type="similarity">
    <text evidence="2">Belongs to the peptidase M16 family.</text>
</comment>
<dbReference type="InterPro" id="IPR011765">
    <property type="entry name" value="Pept_M16_N"/>
</dbReference>
<dbReference type="InterPro" id="IPR050361">
    <property type="entry name" value="MPP/UQCRC_Complex"/>
</dbReference>
<name>A0A507DII8_9FUNG</name>
<protein>
    <recommendedName>
        <fullName evidence="3">mitochondrial processing peptidase</fullName>
        <ecNumber evidence="3">3.4.24.64</ecNumber>
    </recommendedName>
    <alternativeName>
        <fullName evidence="9">Beta-MPP</fullName>
    </alternativeName>
</protein>
<evidence type="ECO:0000256" key="2">
    <source>
        <dbReference type="ARBA" id="ARBA00007261"/>
    </source>
</evidence>
<dbReference type="EC" id="3.4.24.64" evidence="3"/>
<evidence type="ECO:0000256" key="6">
    <source>
        <dbReference type="ARBA" id="ARBA00022801"/>
    </source>
</evidence>
<feature type="domain" description="Peptidase M16 N-terminal" evidence="11">
    <location>
        <begin position="85"/>
        <end position="127"/>
    </location>
</feature>
<evidence type="ECO:0000256" key="8">
    <source>
        <dbReference type="ARBA" id="ARBA00023049"/>
    </source>
</evidence>
<keyword evidence="4" id="KW-0645">Protease</keyword>
<evidence type="ECO:0000256" key="9">
    <source>
        <dbReference type="ARBA" id="ARBA00031018"/>
    </source>
</evidence>
<dbReference type="Proteomes" id="UP000320475">
    <property type="component" value="Unassembled WGS sequence"/>
</dbReference>
<evidence type="ECO:0000259" key="11">
    <source>
        <dbReference type="Pfam" id="PF00675"/>
    </source>
</evidence>
<dbReference type="GO" id="GO:0046872">
    <property type="term" value="F:metal ion binding"/>
    <property type="evidence" value="ECO:0007669"/>
    <property type="project" value="UniProtKB-KW"/>
</dbReference>
<dbReference type="PANTHER" id="PTHR11851:SF149">
    <property type="entry name" value="GH01077P"/>
    <property type="match status" value="1"/>
</dbReference>
<dbReference type="SUPFAM" id="SSF63411">
    <property type="entry name" value="LuxS/MPP-like metallohydrolase"/>
    <property type="match status" value="1"/>
</dbReference>
<evidence type="ECO:0000256" key="1">
    <source>
        <dbReference type="ARBA" id="ARBA00001098"/>
    </source>
</evidence>
<dbReference type="AlphaFoldDB" id="A0A507DII8"/>
<comment type="caution">
    <text evidence="12">The sequence shown here is derived from an EMBL/GenBank/DDBJ whole genome shotgun (WGS) entry which is preliminary data.</text>
</comment>
<reference evidence="12 13" key="1">
    <citation type="journal article" date="2019" name="Sci. Rep.">
        <title>Comparative genomics of chytrid fungi reveal insights into the obligate biotrophic and pathogenic lifestyle of Synchytrium endobioticum.</title>
        <authorList>
            <person name="van de Vossenberg B.T.L.H."/>
            <person name="Warris S."/>
            <person name="Nguyen H.D.T."/>
            <person name="van Gent-Pelzer M.P.E."/>
            <person name="Joly D.L."/>
            <person name="van de Geest H.C."/>
            <person name="Bonants P.J.M."/>
            <person name="Smith D.S."/>
            <person name="Levesque C.A."/>
            <person name="van der Lee T.A.J."/>
        </authorList>
    </citation>
    <scope>NUCLEOTIDE SEQUENCE [LARGE SCALE GENOMIC DNA]</scope>
    <source>
        <strain evidence="12 13">LEV6574</strain>
    </source>
</reference>
<dbReference type="VEuPathDB" id="FungiDB:SeMB42_g06472"/>
<proteinExistence type="inferred from homology"/>
<evidence type="ECO:0000256" key="4">
    <source>
        <dbReference type="ARBA" id="ARBA00022670"/>
    </source>
</evidence>